<feature type="non-terminal residue" evidence="8">
    <location>
        <position position="368"/>
    </location>
</feature>
<dbReference type="PANTHER" id="PTHR13315">
    <property type="entry name" value="METALLO PHOSPHOESTERASE RELATED"/>
    <property type="match status" value="1"/>
</dbReference>
<keyword evidence="9" id="KW-1185">Reference proteome</keyword>
<reference evidence="8" key="1">
    <citation type="submission" date="2022-03" db="EMBL/GenBank/DDBJ databases">
        <authorList>
            <person name="Martin H S."/>
        </authorList>
    </citation>
    <scope>NUCLEOTIDE SEQUENCE</scope>
</reference>
<name>A0ABN8IUM2_9NEOP</name>
<evidence type="ECO:0000256" key="2">
    <source>
        <dbReference type="ARBA" id="ARBA00022692"/>
    </source>
</evidence>
<comment type="subcellular location">
    <subcellularLocation>
        <location evidence="1">Membrane</location>
        <topology evidence="1">Multi-pass membrane protein</topology>
    </subcellularLocation>
</comment>
<evidence type="ECO:0000256" key="5">
    <source>
        <dbReference type="SAM" id="MobiDB-lite"/>
    </source>
</evidence>
<dbReference type="Proteomes" id="UP000837857">
    <property type="component" value="Chromosome 4"/>
</dbReference>
<dbReference type="PANTHER" id="PTHR13315:SF4">
    <property type="entry name" value="METALLOPHOSPHOESTERASE, ISOFORM E"/>
    <property type="match status" value="1"/>
</dbReference>
<keyword evidence="2 6" id="KW-0812">Transmembrane</keyword>
<dbReference type="InterPro" id="IPR033308">
    <property type="entry name" value="PGAP5/Cdc1/Ted1"/>
</dbReference>
<dbReference type="SUPFAM" id="SSF56300">
    <property type="entry name" value="Metallo-dependent phosphatases"/>
    <property type="match status" value="1"/>
</dbReference>
<dbReference type="InterPro" id="IPR029052">
    <property type="entry name" value="Metallo-depent_PP-like"/>
</dbReference>
<proteinExistence type="predicted"/>
<evidence type="ECO:0000256" key="3">
    <source>
        <dbReference type="ARBA" id="ARBA00022989"/>
    </source>
</evidence>
<dbReference type="Gene3D" id="3.60.21.10">
    <property type="match status" value="1"/>
</dbReference>
<feature type="domain" description="Calcineurin-like phosphoesterase" evidence="7">
    <location>
        <begin position="53"/>
        <end position="233"/>
    </location>
</feature>
<evidence type="ECO:0000259" key="7">
    <source>
        <dbReference type="Pfam" id="PF00149"/>
    </source>
</evidence>
<feature type="region of interest" description="Disordered" evidence="5">
    <location>
        <begin position="347"/>
        <end position="368"/>
    </location>
</feature>
<evidence type="ECO:0000313" key="9">
    <source>
        <dbReference type="Proteomes" id="UP000837857"/>
    </source>
</evidence>
<evidence type="ECO:0000256" key="1">
    <source>
        <dbReference type="ARBA" id="ARBA00004141"/>
    </source>
</evidence>
<sequence>MYQFLCRRRSAVAKFFIFAVFGIVLYNEWFIYSVQPIYWLDMECPKDDISCTKIMFIADPQIQGEMDVAPPLSYLFNWDSDRYLKSTFREALKYFKPNVLVYLGDLMDEGSISSMVQFHAYVRRLSDIFEVSYPVIQVWLPGDNDIGGENEPIRKDKLEEFHAVFDQPSVITYKNVSFYKVNGITHSYPQASEDDNGYRIVVSHYPVLWRSVFGKQVHDAIRPNVYFCAHEHKSKYVVKDRDWRNIAARPITSHDSVMEVASGGENVYEIYVPTCSYRMGTSTIGYGAAILVNNNNMLRYGVLWSPLRFTALFAYAILAVCSMPPTFSGGLTSAVCGRNGALRRRFNSDGGGETYKATMHRRKSPKLH</sequence>
<dbReference type="EMBL" id="OW152816">
    <property type="protein sequence ID" value="CAH2067600.1"/>
    <property type="molecule type" value="Genomic_DNA"/>
</dbReference>
<keyword evidence="3 6" id="KW-1133">Transmembrane helix</keyword>
<organism evidence="8 9">
    <name type="scientific">Iphiclides podalirius</name>
    <name type="common">scarce swallowtail</name>
    <dbReference type="NCBI Taxonomy" id="110791"/>
    <lineage>
        <taxon>Eukaryota</taxon>
        <taxon>Metazoa</taxon>
        <taxon>Ecdysozoa</taxon>
        <taxon>Arthropoda</taxon>
        <taxon>Hexapoda</taxon>
        <taxon>Insecta</taxon>
        <taxon>Pterygota</taxon>
        <taxon>Neoptera</taxon>
        <taxon>Endopterygota</taxon>
        <taxon>Lepidoptera</taxon>
        <taxon>Glossata</taxon>
        <taxon>Ditrysia</taxon>
        <taxon>Papilionoidea</taxon>
        <taxon>Papilionidae</taxon>
        <taxon>Papilioninae</taxon>
        <taxon>Iphiclides</taxon>
    </lineage>
</organism>
<protein>
    <recommendedName>
        <fullName evidence="7">Calcineurin-like phosphoesterase domain-containing protein</fullName>
    </recommendedName>
</protein>
<feature type="compositionally biased region" description="Basic residues" evidence="5">
    <location>
        <begin position="358"/>
        <end position="368"/>
    </location>
</feature>
<accession>A0ABN8IUM2</accession>
<dbReference type="Pfam" id="PF00149">
    <property type="entry name" value="Metallophos"/>
    <property type="match status" value="1"/>
</dbReference>
<gene>
    <name evidence="8" type="ORF">IPOD504_LOCUS13951</name>
</gene>
<evidence type="ECO:0000313" key="8">
    <source>
        <dbReference type="EMBL" id="CAH2067600.1"/>
    </source>
</evidence>
<feature type="transmembrane region" description="Helical" evidence="6">
    <location>
        <begin position="12"/>
        <end position="32"/>
    </location>
</feature>
<evidence type="ECO:0000256" key="6">
    <source>
        <dbReference type="SAM" id="Phobius"/>
    </source>
</evidence>
<keyword evidence="4 6" id="KW-0472">Membrane</keyword>
<dbReference type="InterPro" id="IPR004843">
    <property type="entry name" value="Calcineurin-like_PHP"/>
</dbReference>
<evidence type="ECO:0000256" key="4">
    <source>
        <dbReference type="ARBA" id="ARBA00023136"/>
    </source>
</evidence>